<organism evidence="1 2">
    <name type="scientific">Candidatus Kaiserbacteria bacterium CG10_big_fil_rev_8_21_14_0_10_51_14</name>
    <dbReference type="NCBI Taxonomy" id="1974610"/>
    <lineage>
        <taxon>Bacteria</taxon>
        <taxon>Candidatus Kaiseribacteriota</taxon>
    </lineage>
</organism>
<dbReference type="EMBL" id="PFBK01000008">
    <property type="protein sequence ID" value="PIR83538.1"/>
    <property type="molecule type" value="Genomic_DNA"/>
</dbReference>
<comment type="caution">
    <text evidence="1">The sequence shown here is derived from an EMBL/GenBank/DDBJ whole genome shotgun (WGS) entry which is preliminary data.</text>
</comment>
<dbReference type="Proteomes" id="UP000231192">
    <property type="component" value="Unassembled WGS sequence"/>
</dbReference>
<evidence type="ECO:0000313" key="2">
    <source>
        <dbReference type="Proteomes" id="UP000231192"/>
    </source>
</evidence>
<reference evidence="2" key="1">
    <citation type="submission" date="2017-09" db="EMBL/GenBank/DDBJ databases">
        <title>Depth-based differentiation of microbial function through sediment-hosted aquifers and enrichment of novel symbionts in the deep terrestrial subsurface.</title>
        <authorList>
            <person name="Probst A.J."/>
            <person name="Ladd B."/>
            <person name="Jarett J.K."/>
            <person name="Geller-Mcgrath D.E."/>
            <person name="Sieber C.M.K."/>
            <person name="Emerson J.B."/>
            <person name="Anantharaman K."/>
            <person name="Thomas B.C."/>
            <person name="Malmstrom R."/>
            <person name="Stieglmeier M."/>
            <person name="Klingl A."/>
            <person name="Woyke T."/>
            <person name="Ryan C.M."/>
            <person name="Banfield J.F."/>
        </authorList>
    </citation>
    <scope>NUCLEOTIDE SEQUENCE [LARGE SCALE GENOMIC DNA]</scope>
</reference>
<accession>A0A2H0UAU8</accession>
<dbReference type="AlphaFoldDB" id="A0A2H0UAU8"/>
<sequence length="86" mass="10309">MKIVFTDHAKRRLRERGLKEKRVREFVRSADSIEVSNKNPKRFLVKRRYFSDTFKKPRLLIVICEHERGVMVVVTVIDTSKIEKYS</sequence>
<gene>
    <name evidence="1" type="ORF">COU18_02530</name>
</gene>
<dbReference type="InterPro" id="IPR025354">
    <property type="entry name" value="DUF4258"/>
</dbReference>
<proteinExistence type="predicted"/>
<dbReference type="Pfam" id="PF14076">
    <property type="entry name" value="DUF4258"/>
    <property type="match status" value="1"/>
</dbReference>
<evidence type="ECO:0000313" key="1">
    <source>
        <dbReference type="EMBL" id="PIR83538.1"/>
    </source>
</evidence>
<name>A0A2H0UAU8_9BACT</name>
<evidence type="ECO:0008006" key="3">
    <source>
        <dbReference type="Google" id="ProtNLM"/>
    </source>
</evidence>
<protein>
    <recommendedName>
        <fullName evidence="3">DUF4258 domain-containing protein</fullName>
    </recommendedName>
</protein>